<dbReference type="PROSITE" id="PS50020">
    <property type="entry name" value="WW_DOMAIN_2"/>
    <property type="match status" value="1"/>
</dbReference>
<dbReference type="HOGENOM" id="CLU_005171_2_0_1"/>
<feature type="domain" description="Rho-GAP" evidence="3">
    <location>
        <begin position="586"/>
        <end position="774"/>
    </location>
</feature>
<dbReference type="SMART" id="SM00324">
    <property type="entry name" value="RhoGAP"/>
    <property type="match status" value="1"/>
</dbReference>
<dbReference type="OrthoDB" id="437889at2759"/>
<dbReference type="InterPro" id="IPR001202">
    <property type="entry name" value="WW_dom"/>
</dbReference>
<dbReference type="InterPro" id="IPR008936">
    <property type="entry name" value="Rho_GTPase_activation_prot"/>
</dbReference>
<feature type="region of interest" description="Disordered" evidence="1">
    <location>
        <begin position="175"/>
        <end position="220"/>
    </location>
</feature>
<evidence type="ECO:0000259" key="4">
    <source>
        <dbReference type="PROSITE" id="PS51016"/>
    </source>
</evidence>
<evidence type="ECO:0000256" key="1">
    <source>
        <dbReference type="SAM" id="MobiDB-lite"/>
    </source>
</evidence>
<name>A0A015L775_RHIIW</name>
<dbReference type="SMART" id="SM00456">
    <property type="entry name" value="WW"/>
    <property type="match status" value="2"/>
</dbReference>
<feature type="compositionally biased region" description="Low complexity" evidence="1">
    <location>
        <begin position="176"/>
        <end position="220"/>
    </location>
</feature>
<accession>A0A015L775</accession>
<feature type="domain" description="MyTH4" evidence="4">
    <location>
        <begin position="422"/>
        <end position="575"/>
    </location>
</feature>
<organism evidence="5 6">
    <name type="scientific">Rhizophagus irregularis (strain DAOM 197198w)</name>
    <name type="common">Glomus intraradices</name>
    <dbReference type="NCBI Taxonomy" id="1432141"/>
    <lineage>
        <taxon>Eukaryota</taxon>
        <taxon>Fungi</taxon>
        <taxon>Fungi incertae sedis</taxon>
        <taxon>Mucoromycota</taxon>
        <taxon>Glomeromycotina</taxon>
        <taxon>Glomeromycetes</taxon>
        <taxon>Glomerales</taxon>
        <taxon>Glomeraceae</taxon>
        <taxon>Rhizophagus</taxon>
    </lineage>
</organism>
<dbReference type="CDD" id="cd00201">
    <property type="entry name" value="WW"/>
    <property type="match status" value="1"/>
</dbReference>
<dbReference type="PROSITE" id="PS50238">
    <property type="entry name" value="RHOGAP"/>
    <property type="match status" value="1"/>
</dbReference>
<dbReference type="GO" id="GO:0005737">
    <property type="term" value="C:cytoplasm"/>
    <property type="evidence" value="ECO:0007669"/>
    <property type="project" value="TreeGrafter"/>
</dbReference>
<dbReference type="GO" id="GO:0007165">
    <property type="term" value="P:signal transduction"/>
    <property type="evidence" value="ECO:0007669"/>
    <property type="project" value="InterPro"/>
</dbReference>
<dbReference type="SUPFAM" id="SSF51045">
    <property type="entry name" value="WW domain"/>
    <property type="match status" value="1"/>
</dbReference>
<feature type="compositionally biased region" description="Low complexity" evidence="1">
    <location>
        <begin position="255"/>
        <end position="272"/>
    </location>
</feature>
<dbReference type="Proteomes" id="UP000022910">
    <property type="component" value="Unassembled WGS sequence"/>
</dbReference>
<dbReference type="EMBL" id="JEMT01017287">
    <property type="protein sequence ID" value="EXX68426.1"/>
    <property type="molecule type" value="Genomic_DNA"/>
</dbReference>
<dbReference type="SUPFAM" id="SSF48350">
    <property type="entry name" value="GTPase activation domain, GAP"/>
    <property type="match status" value="1"/>
</dbReference>
<dbReference type="Gene3D" id="2.20.70.10">
    <property type="match status" value="1"/>
</dbReference>
<dbReference type="OMA" id="WELWDDN"/>
<feature type="region of interest" description="Disordered" evidence="1">
    <location>
        <begin position="252"/>
        <end position="303"/>
    </location>
</feature>
<keyword evidence="6" id="KW-1185">Reference proteome</keyword>
<dbReference type="PANTHER" id="PTHR45876">
    <property type="entry name" value="FI04035P"/>
    <property type="match status" value="1"/>
</dbReference>
<dbReference type="InterPro" id="IPR038185">
    <property type="entry name" value="MyTH4_dom_sf"/>
</dbReference>
<feature type="region of interest" description="Disordered" evidence="1">
    <location>
        <begin position="787"/>
        <end position="835"/>
    </location>
</feature>
<reference evidence="5 6" key="1">
    <citation type="submission" date="2014-02" db="EMBL/GenBank/DDBJ databases">
        <title>Single nucleus genome sequencing reveals high similarity among nuclei of an endomycorrhizal fungus.</title>
        <authorList>
            <person name="Lin K."/>
            <person name="Geurts R."/>
            <person name="Zhang Z."/>
            <person name="Limpens E."/>
            <person name="Saunders D.G."/>
            <person name="Mu D."/>
            <person name="Pang E."/>
            <person name="Cao H."/>
            <person name="Cha H."/>
            <person name="Lin T."/>
            <person name="Zhou Q."/>
            <person name="Shang Y."/>
            <person name="Li Y."/>
            <person name="Ivanov S."/>
            <person name="Sharma T."/>
            <person name="Velzen R.V."/>
            <person name="Ruijter N.D."/>
            <person name="Aanen D.K."/>
            <person name="Win J."/>
            <person name="Kamoun S."/>
            <person name="Bisseling T."/>
            <person name="Huang S."/>
        </authorList>
    </citation>
    <scope>NUCLEOTIDE SEQUENCE [LARGE SCALE GENOMIC DNA]</scope>
    <source>
        <strain evidence="6">DAOM197198w</strain>
    </source>
</reference>
<protein>
    <submittedName>
        <fullName evidence="5">Lrg1p</fullName>
    </submittedName>
</protein>
<dbReference type="AlphaFoldDB" id="A0A015L775"/>
<dbReference type="InterPro" id="IPR000857">
    <property type="entry name" value="MyTH4_dom"/>
</dbReference>
<dbReference type="PROSITE" id="PS51016">
    <property type="entry name" value="MYTH4"/>
    <property type="match status" value="1"/>
</dbReference>
<evidence type="ECO:0000313" key="5">
    <source>
        <dbReference type="EMBL" id="EXX68426.1"/>
    </source>
</evidence>
<dbReference type="Gene3D" id="1.10.555.10">
    <property type="entry name" value="Rho GTPase activation protein"/>
    <property type="match status" value="1"/>
</dbReference>
<dbReference type="InterPro" id="IPR036020">
    <property type="entry name" value="WW_dom_sf"/>
</dbReference>
<comment type="caution">
    <text evidence="5">The sequence shown here is derived from an EMBL/GenBank/DDBJ whole genome shotgun (WGS) entry which is preliminary data.</text>
</comment>
<dbReference type="STRING" id="1432141.A0A015L775"/>
<proteinExistence type="predicted"/>
<dbReference type="GO" id="GO:0005856">
    <property type="term" value="C:cytoskeleton"/>
    <property type="evidence" value="ECO:0007669"/>
    <property type="project" value="InterPro"/>
</dbReference>
<feature type="compositionally biased region" description="Low complexity" evidence="1">
    <location>
        <begin position="280"/>
        <end position="294"/>
    </location>
</feature>
<dbReference type="SMART" id="SM00139">
    <property type="entry name" value="MyTH4"/>
    <property type="match status" value="1"/>
</dbReference>
<feature type="compositionally biased region" description="Polar residues" evidence="1">
    <location>
        <begin position="797"/>
        <end position="806"/>
    </location>
</feature>
<gene>
    <name evidence="5" type="ORF">RirG_105160</name>
</gene>
<dbReference type="PANTHER" id="PTHR45876:SF8">
    <property type="entry name" value="FI04035P"/>
    <property type="match status" value="1"/>
</dbReference>
<sequence length="835" mass="94977">MATVITDSWVQIRDPQLDTVFYANPSTGECLLEKPRNVSLHPVLGIEWWELWDDNHNLPYYYNTTNGQTGWDLPSTGTIIPLKKIQNSSIGKRLSVVFAQDDDTIIDIGKDSKQRASGLLLSPNHHHNHNHQHVVPPLKNYNNQQDDFVFHNNNNINHNNHITINNNDDYKNSTMNTSENTYKNTTNNTTNNTTINSTNNSSNNTPNNIPNNITNNTINNTVNHTTNNTIITTTPASPIKSSSRDVDLKIDHSKNSLNSSNTLINDNNNDKSSQGQVKLSESQNSSTSTSASRPITPPNAVNNGIESYVNMQQQSFKIIPPNKSSIAADKARKTGISNPVVNFDAATAMKPTGNLYQDLQRKKPAYKIHTRKLSTGEVITLPPELQEDISKFRIDGFARKYFTTHKKGIFRRKVPVEKMLLFQKDLISQPLMTLNTNIQKDAIKCFKVIQRIMGDRSKGRNGPINVLEDIQWLLDRGISHGELRDEIYVQICKQLNENPHSESIRKGWELLCVIAVTFPPSKNFEAYLMQFIMEHFTYANQIDILSKHVHNRLTKICKRGPRGKVLTLSEIERAREAPFHPSVFGETLEFIMNLQAKSFPHLKIPRILPFLSNSILELNGQSSEGIFRVPGDADYVTELKLRIEKNRYDMSGITDPNVPSSLLKLWLRDLAEPLIPNKFYEKCIRYSEDARAVEIVKQLPLINQRVVVYTIDFLQKFANPQIAKMTKMNVHNLAMVFAPNFLRCPSENLAVIFENTKYEQAFLRTLLLNLNSIDFFDDDENLSISSNKNYGKDESYNRQYNGNHRMNGNHKLKEYNNSENGNNNNDENGGGQQLS</sequence>
<dbReference type="FunFam" id="1.10.555.10:FF:000045">
    <property type="entry name" value="RhoGAP domain containing protein"/>
    <property type="match status" value="1"/>
</dbReference>
<dbReference type="Gene3D" id="1.25.40.530">
    <property type="entry name" value="MyTH4 domain"/>
    <property type="match status" value="1"/>
</dbReference>
<feature type="compositionally biased region" description="Low complexity" evidence="1">
    <location>
        <begin position="817"/>
        <end position="827"/>
    </location>
</feature>
<evidence type="ECO:0000259" key="3">
    <source>
        <dbReference type="PROSITE" id="PS50238"/>
    </source>
</evidence>
<evidence type="ECO:0000259" key="2">
    <source>
        <dbReference type="PROSITE" id="PS50020"/>
    </source>
</evidence>
<dbReference type="GO" id="GO:0005096">
    <property type="term" value="F:GTPase activator activity"/>
    <property type="evidence" value="ECO:0007669"/>
    <property type="project" value="TreeGrafter"/>
</dbReference>
<evidence type="ECO:0000313" key="6">
    <source>
        <dbReference type="Proteomes" id="UP000022910"/>
    </source>
</evidence>
<dbReference type="Pfam" id="PF00620">
    <property type="entry name" value="RhoGAP"/>
    <property type="match status" value="1"/>
</dbReference>
<dbReference type="InterPro" id="IPR000198">
    <property type="entry name" value="RhoGAP_dom"/>
</dbReference>
<dbReference type="SMR" id="A0A015L775"/>
<dbReference type="Pfam" id="PF00784">
    <property type="entry name" value="MyTH4"/>
    <property type="match status" value="1"/>
</dbReference>
<feature type="domain" description="WW" evidence="2">
    <location>
        <begin position="49"/>
        <end position="76"/>
    </location>
</feature>